<keyword evidence="2" id="KW-1185">Reference proteome</keyword>
<reference evidence="1 2" key="1">
    <citation type="submission" date="2023-02" db="EMBL/GenBank/DDBJ databases">
        <title>Entomopathogenic bacteria.</title>
        <authorList>
            <person name="Machado R.A."/>
        </authorList>
    </citation>
    <scope>NUCLEOTIDE SEQUENCE [LARGE SCALE GENOMIC DNA]</scope>
    <source>
        <strain evidence="1 2">XENO-10</strain>
    </source>
</reference>
<proteinExistence type="predicted"/>
<dbReference type="Proteomes" id="UP001217178">
    <property type="component" value="Unassembled WGS sequence"/>
</dbReference>
<dbReference type="RefSeq" id="WP_273557037.1">
    <property type="nucleotide sequence ID" value="NZ_JAQRFI010000222.1"/>
</dbReference>
<sequence length="115" mass="12433">MKQYSVNDYTAALNGLLPTGMAWTRQSHSVMNAVVRAIAQSCHRSDQEAHALLAGSFPATATIMLPEWEQTLGLPDDCAIGEIDSISLRQKSVVSKLLKTGGQSNPYFIDLAAKL</sequence>
<accession>A0ABT5LL74</accession>
<feature type="non-terminal residue" evidence="1">
    <location>
        <position position="115"/>
    </location>
</feature>
<evidence type="ECO:0000313" key="2">
    <source>
        <dbReference type="Proteomes" id="UP001217178"/>
    </source>
</evidence>
<name>A0ABT5LL74_9GAMM</name>
<comment type="caution">
    <text evidence="1">The sequence shown here is derived from an EMBL/GenBank/DDBJ whole genome shotgun (WGS) entry which is preliminary data.</text>
</comment>
<gene>
    <name evidence="1" type="ORF">PSI23_21925</name>
</gene>
<dbReference type="EMBL" id="JAQRFI010000222">
    <property type="protein sequence ID" value="MDC9591859.1"/>
    <property type="molecule type" value="Genomic_DNA"/>
</dbReference>
<dbReference type="Pfam" id="PF10076">
    <property type="entry name" value="Phage_Mu_Gp48"/>
    <property type="match status" value="1"/>
</dbReference>
<protein>
    <submittedName>
        <fullName evidence="1">DUF2313 domain-containing protein</fullName>
    </submittedName>
</protein>
<organism evidence="1 2">
    <name type="scientific">Xenorhabdus yunnanensis</name>
    <dbReference type="NCBI Taxonomy" id="3025878"/>
    <lineage>
        <taxon>Bacteria</taxon>
        <taxon>Pseudomonadati</taxon>
        <taxon>Pseudomonadota</taxon>
        <taxon>Gammaproteobacteria</taxon>
        <taxon>Enterobacterales</taxon>
        <taxon>Morganellaceae</taxon>
        <taxon>Xenorhabdus</taxon>
    </lineage>
</organism>
<evidence type="ECO:0000313" key="1">
    <source>
        <dbReference type="EMBL" id="MDC9591859.1"/>
    </source>
</evidence>
<dbReference type="InterPro" id="IPR018755">
    <property type="entry name" value="Phage_Mu_Gp48"/>
</dbReference>